<dbReference type="Pfam" id="PF01804">
    <property type="entry name" value="Penicil_amidase"/>
    <property type="match status" value="1"/>
</dbReference>
<dbReference type="Gene3D" id="3.60.20.10">
    <property type="entry name" value="Glutamine Phosphoribosylpyrophosphate, subunit 1, domain 1"/>
    <property type="match status" value="1"/>
</dbReference>
<reference evidence="1" key="1">
    <citation type="submission" date="2018-05" db="EMBL/GenBank/DDBJ databases">
        <authorList>
            <person name="Lanie J.A."/>
            <person name="Ng W.-L."/>
            <person name="Kazmierczak K.M."/>
            <person name="Andrzejewski T.M."/>
            <person name="Davidsen T.M."/>
            <person name="Wayne K.J."/>
            <person name="Tettelin H."/>
            <person name="Glass J.I."/>
            <person name="Rusch D."/>
            <person name="Podicherti R."/>
            <person name="Tsui H.-C.T."/>
            <person name="Winkler M.E."/>
        </authorList>
    </citation>
    <scope>NUCLEOTIDE SEQUENCE</scope>
</reference>
<dbReference type="AlphaFoldDB" id="A0A382FG31"/>
<accession>A0A382FG31</accession>
<dbReference type="Gene3D" id="1.10.1400.10">
    <property type="match status" value="1"/>
</dbReference>
<dbReference type="EMBL" id="UINC01049460">
    <property type="protein sequence ID" value="SVB61274.1"/>
    <property type="molecule type" value="Genomic_DNA"/>
</dbReference>
<dbReference type="GO" id="GO:0016787">
    <property type="term" value="F:hydrolase activity"/>
    <property type="evidence" value="ECO:0007669"/>
    <property type="project" value="InterPro"/>
</dbReference>
<evidence type="ECO:0000313" key="1">
    <source>
        <dbReference type="EMBL" id="SVB61274.1"/>
    </source>
</evidence>
<protein>
    <recommendedName>
        <fullName evidence="2">Penicillin acylase family protein</fullName>
    </recommendedName>
</protein>
<dbReference type="GO" id="GO:0017000">
    <property type="term" value="P:antibiotic biosynthetic process"/>
    <property type="evidence" value="ECO:0007669"/>
    <property type="project" value="InterPro"/>
</dbReference>
<evidence type="ECO:0008006" key="2">
    <source>
        <dbReference type="Google" id="ProtNLM"/>
    </source>
</evidence>
<proteinExistence type="predicted"/>
<dbReference type="PANTHER" id="PTHR34218:SF4">
    <property type="entry name" value="ACYL-HOMOSERINE LACTONE ACYLASE QUIP"/>
    <property type="match status" value="1"/>
</dbReference>
<dbReference type="InterPro" id="IPR029055">
    <property type="entry name" value="Ntn_hydrolases_N"/>
</dbReference>
<dbReference type="SUPFAM" id="SSF56235">
    <property type="entry name" value="N-terminal nucleophile aminohydrolases (Ntn hydrolases)"/>
    <property type="match status" value="1"/>
</dbReference>
<organism evidence="1">
    <name type="scientific">marine metagenome</name>
    <dbReference type="NCBI Taxonomy" id="408172"/>
    <lineage>
        <taxon>unclassified sequences</taxon>
        <taxon>metagenomes</taxon>
        <taxon>ecological metagenomes</taxon>
    </lineage>
</organism>
<dbReference type="InterPro" id="IPR002692">
    <property type="entry name" value="S45"/>
</dbReference>
<name>A0A382FG31_9ZZZZ</name>
<feature type="non-terminal residue" evidence="1">
    <location>
        <position position="1"/>
    </location>
</feature>
<dbReference type="PANTHER" id="PTHR34218">
    <property type="entry name" value="PEPTIDASE S45 PENICILLIN AMIDASE"/>
    <property type="match status" value="1"/>
</dbReference>
<sequence>IMARVEPRDKASALAKKKLLKWDGQMDADQVEPTIYSALRDSLLHKVLKHNLGDELSRMARNPDGRGLGQFLARFKVMMASMIARDDRTFLPPGKDWPEMVADGLADAVATLKQRLGDDLEEWRWDKLHQARPTHTLSSVFPELAELLNPPEIPMNGDGDTPLAGSYSTADFATVTSLSVARYVYDPSDWSNSMWVVPQGSSGHPGSHHYHDQSEIWGRLEMVPMEYDWDHIIANSETQQRLDPA</sequence>
<gene>
    <name evidence="1" type="ORF">METZ01_LOCUS214128</name>
</gene>
<dbReference type="InterPro" id="IPR043147">
    <property type="entry name" value="Penicillin_amidase_A-knob"/>
</dbReference>